<keyword evidence="5 10" id="KW-0443">Lipid metabolism</keyword>
<name>A0A7C0Y3G9_DESA2</name>
<keyword evidence="11" id="KW-0012">Acyltransferase</keyword>
<evidence type="ECO:0000256" key="9">
    <source>
        <dbReference type="ARBA" id="ARBA00046608"/>
    </source>
</evidence>
<dbReference type="GO" id="GO:0005737">
    <property type="term" value="C:cytoplasm"/>
    <property type="evidence" value="ECO:0007669"/>
    <property type="project" value="UniProtKB-SubCell"/>
</dbReference>
<dbReference type="GO" id="GO:0006633">
    <property type="term" value="P:fatty acid biosynthetic process"/>
    <property type="evidence" value="ECO:0007669"/>
    <property type="project" value="UniProtKB-UniRule"/>
</dbReference>
<dbReference type="PANTHER" id="PTHR30100:SF1">
    <property type="entry name" value="PHOSPHATE ACYLTRANSFERASE"/>
    <property type="match status" value="1"/>
</dbReference>
<protein>
    <recommendedName>
        <fullName evidence="8 10">Phosphate acyltransferase</fullName>
        <ecNumber evidence="8 10">2.3.1.274</ecNumber>
    </recommendedName>
    <alternativeName>
        <fullName evidence="10">Acyl-ACP phosphotransacylase</fullName>
    </alternativeName>
    <alternativeName>
        <fullName evidence="10">Acyl-[acyl-carrier-protein]--phosphate acyltransferase</fullName>
    </alternativeName>
    <alternativeName>
        <fullName evidence="10">Phosphate-acyl-ACP acyltransferase</fullName>
    </alternativeName>
</protein>
<keyword evidence="6 10" id="KW-0594">Phospholipid biosynthesis</keyword>
<comment type="catalytic activity">
    <reaction evidence="1 10">
        <text>a fatty acyl-[ACP] + phosphate = an acyl phosphate + holo-[ACP]</text>
        <dbReference type="Rhea" id="RHEA:42292"/>
        <dbReference type="Rhea" id="RHEA-COMP:9685"/>
        <dbReference type="Rhea" id="RHEA-COMP:14125"/>
        <dbReference type="ChEBI" id="CHEBI:43474"/>
        <dbReference type="ChEBI" id="CHEBI:59918"/>
        <dbReference type="ChEBI" id="CHEBI:64479"/>
        <dbReference type="ChEBI" id="CHEBI:138651"/>
        <dbReference type="EC" id="2.3.1.274"/>
    </reaction>
</comment>
<evidence type="ECO:0000256" key="10">
    <source>
        <dbReference type="HAMAP-Rule" id="MF_00019"/>
    </source>
</evidence>
<reference evidence="11" key="1">
    <citation type="journal article" date="2020" name="mSystems">
        <title>Genome- and Community-Level Interaction Insights into Carbon Utilization and Element Cycling Functions of Hydrothermarchaeota in Hydrothermal Sediment.</title>
        <authorList>
            <person name="Zhou Z."/>
            <person name="Liu Y."/>
            <person name="Xu W."/>
            <person name="Pan J."/>
            <person name="Luo Z.H."/>
            <person name="Li M."/>
        </authorList>
    </citation>
    <scope>NUCLEOTIDE SEQUENCE [LARGE SCALE GENOMIC DNA]</scope>
    <source>
        <strain evidence="11">HyVt-233</strain>
    </source>
</reference>
<dbReference type="PIRSF" id="PIRSF002465">
    <property type="entry name" value="Phsphlp_syn_PlsX"/>
    <property type="match status" value="1"/>
</dbReference>
<dbReference type="Proteomes" id="UP000886289">
    <property type="component" value="Unassembled WGS sequence"/>
</dbReference>
<proteinExistence type="inferred from homology"/>
<dbReference type="NCBIfam" id="TIGR00182">
    <property type="entry name" value="plsX"/>
    <property type="match status" value="1"/>
</dbReference>
<comment type="caution">
    <text evidence="11">The sequence shown here is derived from an EMBL/GenBank/DDBJ whole genome shotgun (WGS) entry which is preliminary data.</text>
</comment>
<sequence>MIIAVDAMGGDYAPEEIVKGAIQAVQEMRMEVILVGKREEITPILKKEANTENFPIRVCHAPQVVDMAESPSEVLRQKKDTSIKIALELVKKGEAHGVFSAGNSGATLALAMFILGRLKGVKRPALAGIIPTPEGYTIMIDVGGVVDCRAYHLVQFAIMGHVFAKYILNVSNPRVGLLNIGEEPLKGNELVKETYTFLEKSPLNFVGNIEGKDILWHKADVVVCDGFVGNVALKLGEGVVESLLTLVRQEVKRSFVSKVGLILAKRLLKRVFKKLDYSEYGGAPLLGINGTVIIGHGRSEAKAIKNGIKMAATFVKKNINAHLEKGLKEHETFMPGRLKEVLS</sequence>
<dbReference type="Gene3D" id="3.40.718.10">
    <property type="entry name" value="Isopropylmalate Dehydrogenase"/>
    <property type="match status" value="1"/>
</dbReference>
<evidence type="ECO:0000313" key="11">
    <source>
        <dbReference type="EMBL" id="HDD43381.1"/>
    </source>
</evidence>
<evidence type="ECO:0000256" key="4">
    <source>
        <dbReference type="ARBA" id="ARBA00022679"/>
    </source>
</evidence>
<evidence type="ECO:0000256" key="1">
    <source>
        <dbReference type="ARBA" id="ARBA00001232"/>
    </source>
</evidence>
<keyword evidence="3 10" id="KW-0444">Lipid biosynthesis</keyword>
<dbReference type="SUPFAM" id="SSF53659">
    <property type="entry name" value="Isocitrate/Isopropylmalate dehydrogenase-like"/>
    <property type="match status" value="1"/>
</dbReference>
<dbReference type="UniPathway" id="UPA00085"/>
<keyword evidence="7 10" id="KW-1208">Phospholipid metabolism</keyword>
<dbReference type="InterPro" id="IPR003664">
    <property type="entry name" value="FA_synthesis"/>
</dbReference>
<dbReference type="Pfam" id="PF02504">
    <property type="entry name" value="FA_synthesis"/>
    <property type="match status" value="1"/>
</dbReference>
<evidence type="ECO:0000256" key="7">
    <source>
        <dbReference type="ARBA" id="ARBA00023264"/>
    </source>
</evidence>
<keyword evidence="4 10" id="KW-0808">Transferase</keyword>
<dbReference type="InterPro" id="IPR012281">
    <property type="entry name" value="Phospholipid_synth_PlsX-like"/>
</dbReference>
<evidence type="ECO:0000256" key="2">
    <source>
        <dbReference type="ARBA" id="ARBA00022490"/>
    </source>
</evidence>
<gene>
    <name evidence="10 11" type="primary">plsX</name>
    <name evidence="11" type="ORF">ENG63_00765</name>
</gene>
<comment type="pathway">
    <text evidence="10">Lipid metabolism; phospholipid metabolism.</text>
</comment>
<dbReference type="EMBL" id="DRBS01000032">
    <property type="protein sequence ID" value="HDD43381.1"/>
    <property type="molecule type" value="Genomic_DNA"/>
</dbReference>
<evidence type="ECO:0000256" key="5">
    <source>
        <dbReference type="ARBA" id="ARBA00023098"/>
    </source>
</evidence>
<comment type="similarity">
    <text evidence="10">Belongs to the PlsX family.</text>
</comment>
<dbReference type="GO" id="GO:0043811">
    <property type="term" value="F:phosphate:acyl-[acyl carrier protein] acyltransferase activity"/>
    <property type="evidence" value="ECO:0007669"/>
    <property type="project" value="UniProtKB-UniRule"/>
</dbReference>
<keyword evidence="2 10" id="KW-0963">Cytoplasm</keyword>
<dbReference type="EC" id="2.3.1.274" evidence="8 10"/>
<dbReference type="GO" id="GO:0008654">
    <property type="term" value="P:phospholipid biosynthetic process"/>
    <property type="evidence" value="ECO:0007669"/>
    <property type="project" value="UniProtKB-KW"/>
</dbReference>
<dbReference type="AlphaFoldDB" id="A0A7C0Y3G9"/>
<comment type="subcellular location">
    <subcellularLocation>
        <location evidence="10">Cytoplasm</location>
    </subcellularLocation>
    <text evidence="10">Associated with the membrane possibly through PlsY.</text>
</comment>
<dbReference type="PANTHER" id="PTHR30100">
    <property type="entry name" value="FATTY ACID/PHOSPHOLIPID SYNTHESIS PROTEIN PLSX"/>
    <property type="match status" value="1"/>
</dbReference>
<organism evidence="11">
    <name type="scientific">Desulfofervidus auxilii</name>
    <dbReference type="NCBI Taxonomy" id="1621989"/>
    <lineage>
        <taxon>Bacteria</taxon>
        <taxon>Pseudomonadati</taxon>
        <taxon>Thermodesulfobacteriota</taxon>
        <taxon>Candidatus Desulfofervidia</taxon>
        <taxon>Candidatus Desulfofervidales</taxon>
        <taxon>Candidatus Desulfofervidaceae</taxon>
        <taxon>Candidatus Desulfofervidus</taxon>
    </lineage>
</organism>
<comment type="function">
    <text evidence="10">Catalyzes the reversible formation of acyl-phosphate (acyl-PO(4)) from acyl-[acyl-carrier-protein] (acyl-ACP). This enzyme utilizes acyl-ACP as fatty acyl donor, but not acyl-CoA.</text>
</comment>
<dbReference type="HAMAP" id="MF_00019">
    <property type="entry name" value="PlsX"/>
    <property type="match status" value="1"/>
</dbReference>
<evidence type="ECO:0000256" key="6">
    <source>
        <dbReference type="ARBA" id="ARBA00023209"/>
    </source>
</evidence>
<comment type="subunit">
    <text evidence="9 10">Homodimer. Probably interacts with PlsY.</text>
</comment>
<evidence type="ECO:0000256" key="3">
    <source>
        <dbReference type="ARBA" id="ARBA00022516"/>
    </source>
</evidence>
<evidence type="ECO:0000256" key="8">
    <source>
        <dbReference type="ARBA" id="ARBA00024069"/>
    </source>
</evidence>
<accession>A0A7C0Y3G9</accession>